<gene>
    <name evidence="2" type="ORF">Hsar01_00170</name>
</gene>
<keyword evidence="3" id="KW-1185">Reference proteome</keyword>
<evidence type="ECO:0000313" key="2">
    <source>
        <dbReference type="EMBL" id="GAA5480965.1"/>
    </source>
</evidence>
<dbReference type="EMBL" id="BAABRI010000001">
    <property type="protein sequence ID" value="GAA5480965.1"/>
    <property type="molecule type" value="Genomic_DNA"/>
</dbReference>
<accession>A0ABP9UHH5</accession>
<feature type="compositionally biased region" description="Basic and acidic residues" evidence="1">
    <location>
        <begin position="118"/>
        <end position="127"/>
    </location>
</feature>
<protein>
    <submittedName>
        <fullName evidence="2">Uncharacterized protein</fullName>
    </submittedName>
</protein>
<organism evidence="2 3">
    <name type="scientific">Haloferula sargassicola</name>
    <dbReference type="NCBI Taxonomy" id="490096"/>
    <lineage>
        <taxon>Bacteria</taxon>
        <taxon>Pseudomonadati</taxon>
        <taxon>Verrucomicrobiota</taxon>
        <taxon>Verrucomicrobiia</taxon>
        <taxon>Verrucomicrobiales</taxon>
        <taxon>Verrucomicrobiaceae</taxon>
        <taxon>Haloferula</taxon>
    </lineage>
</organism>
<evidence type="ECO:0000313" key="3">
    <source>
        <dbReference type="Proteomes" id="UP001476282"/>
    </source>
</evidence>
<reference evidence="2 3" key="1">
    <citation type="submission" date="2024-02" db="EMBL/GenBank/DDBJ databases">
        <title>Haloferula sargassicola NBRC 104335.</title>
        <authorList>
            <person name="Ichikawa N."/>
            <person name="Katano-Makiyama Y."/>
            <person name="Hidaka K."/>
        </authorList>
    </citation>
    <scope>NUCLEOTIDE SEQUENCE [LARGE SCALE GENOMIC DNA]</scope>
    <source>
        <strain evidence="2 3">NBRC 104335</strain>
    </source>
</reference>
<feature type="compositionally biased region" description="Basic and acidic residues" evidence="1">
    <location>
        <begin position="79"/>
        <end position="88"/>
    </location>
</feature>
<proteinExistence type="predicted"/>
<evidence type="ECO:0000256" key="1">
    <source>
        <dbReference type="SAM" id="MobiDB-lite"/>
    </source>
</evidence>
<name>A0ABP9UHH5_9BACT</name>
<comment type="caution">
    <text evidence="2">The sequence shown here is derived from an EMBL/GenBank/DDBJ whole genome shotgun (WGS) entry which is preliminary data.</text>
</comment>
<dbReference type="Proteomes" id="UP001476282">
    <property type="component" value="Unassembled WGS sequence"/>
</dbReference>
<sequence length="226" mass="24087">MRFQTCWEAGRRASTAGLGPRSSTAARLGSRPSRRDSERLVAGTRRSTSPLAGSTFLPGGRCPPPPSRLRVPPGGIQRDPSRGPEEALPRSPAPPSCPAVDARRPLHDFASLPGIQRDSSRGLEETLPHPPAPPSCPAVDARRPLHDFASLPGIQRDSSRGLEGALPHPPAPPSCPAVDARRPPFHIFTPAIEQTFLKCFGSTGVIDSRVPRFVTSMPSSTFSAFS</sequence>
<feature type="region of interest" description="Disordered" evidence="1">
    <location>
        <begin position="1"/>
        <end position="178"/>
    </location>
</feature>